<reference evidence="2 3" key="1">
    <citation type="submission" date="2019-09" db="EMBL/GenBank/DDBJ databases">
        <title>Isolation and identification of active actinomycetes.</title>
        <authorList>
            <person name="Yu Z."/>
            <person name="Han C."/>
            <person name="Yu B."/>
        </authorList>
    </citation>
    <scope>NUCLEOTIDE SEQUENCE [LARGE SCALE GENOMIC DNA]</scope>
    <source>
        <strain evidence="2 3">NEAU-H2</strain>
    </source>
</reference>
<keyword evidence="3" id="KW-1185">Reference proteome</keyword>
<comment type="caution">
    <text evidence="2">The sequence shown here is derived from an EMBL/GenBank/DDBJ whole genome shotgun (WGS) entry which is preliminary data.</text>
</comment>
<accession>A0A7J5D9Y9</accession>
<feature type="region of interest" description="Disordered" evidence="1">
    <location>
        <begin position="1"/>
        <end position="47"/>
    </location>
</feature>
<evidence type="ECO:0000313" key="2">
    <source>
        <dbReference type="EMBL" id="KAB1984243.1"/>
    </source>
</evidence>
<dbReference type="EMBL" id="WBKG01000028">
    <property type="protein sequence ID" value="KAB1984243.1"/>
    <property type="molecule type" value="Genomic_DNA"/>
</dbReference>
<feature type="compositionally biased region" description="Low complexity" evidence="1">
    <location>
        <begin position="8"/>
        <end position="31"/>
    </location>
</feature>
<protein>
    <submittedName>
        <fullName evidence="2">Uncharacterized protein</fullName>
    </submittedName>
</protein>
<organism evidence="2 3">
    <name type="scientific">Streptomyces triticiradicis</name>
    <dbReference type="NCBI Taxonomy" id="2651189"/>
    <lineage>
        <taxon>Bacteria</taxon>
        <taxon>Bacillati</taxon>
        <taxon>Actinomycetota</taxon>
        <taxon>Actinomycetes</taxon>
        <taxon>Kitasatosporales</taxon>
        <taxon>Streptomycetaceae</taxon>
        <taxon>Streptomyces</taxon>
    </lineage>
</organism>
<evidence type="ECO:0000313" key="3">
    <source>
        <dbReference type="Proteomes" id="UP000442990"/>
    </source>
</evidence>
<name>A0A7J5D9Y9_9ACTN</name>
<dbReference type="Proteomes" id="UP000442990">
    <property type="component" value="Unassembled WGS sequence"/>
</dbReference>
<evidence type="ECO:0000256" key="1">
    <source>
        <dbReference type="SAM" id="MobiDB-lite"/>
    </source>
</evidence>
<sequence length="70" mass="7715">MPRQATFAPSRRPARPLAAPAESPSTSSTRTSGRHTESTHRTPLLDGQTLPATALGSFVWIRWSLVWVCR</sequence>
<gene>
    <name evidence="2" type="ORF">F8144_28885</name>
</gene>
<dbReference type="AlphaFoldDB" id="A0A7J5D9Y9"/>
<proteinExistence type="predicted"/>